<dbReference type="EMBL" id="AMKT01000010">
    <property type="protein sequence ID" value="OXG29061.1"/>
    <property type="molecule type" value="Genomic_DNA"/>
</dbReference>
<evidence type="ECO:0000313" key="2">
    <source>
        <dbReference type="Proteomes" id="UP000199727"/>
    </source>
</evidence>
<evidence type="ECO:0008006" key="3">
    <source>
        <dbReference type="Google" id="ProtNLM"/>
    </source>
</evidence>
<evidence type="ECO:0000313" key="1">
    <source>
        <dbReference type="EMBL" id="OXG29061.1"/>
    </source>
</evidence>
<sequence length="508" mass="56707">MFWTSRGNIKLFLTASLALHIVILTALFFPSEKAHDLLGDDAWSKLLEYGVSKTNCGVDKTIYEQHALAVQQGSTCGICQFDPELCEELGVDNVQRALSYVGTNARLRRVLAKLRRGERLTVGVIGGSVSRGFGIDREPGYTPNTPTNLNRIVFDRLNSLFPAPNGVKVGESGRKENMNSYISGAVGGVGTDYFSLCYGEHLPDDMDLVLIELAINDEVLIRNINSYELLVRSLLDLPNAPAIMNLQVFALNFNTITNGGDMHLGIAQFYDLPVISLRNAAYRSVLQNESLIPEYFFVSEKGEIDTRHISRKGHNLMGRLGAAYIETQLCEMEKFVASIPGADSMTIDQLYPLEPIPRMQVNMRYDKDVVIPTIKPQCFPANGKKNPLVPVTNEGWRNWNWKEKHYLISDTPGSRVTFNLTTAIGNIEIHYLRSYQYNLGSAKCWIDEDVDKAVRLDGYWKEHYNIGRAATIGSNLTPGEHKLTCELLNETADPSGGKEFRLISVMSI</sequence>
<protein>
    <recommendedName>
        <fullName evidence="3">CAP64 gene product-related</fullName>
    </recommendedName>
</protein>
<dbReference type="AlphaFoldDB" id="A0A854QPA3"/>
<dbReference type="PANTHER" id="PTHR34407:SF1">
    <property type="entry name" value="SGNH HYDROLASE-TYPE ESTERASE DOMAIN-CONTAINING PROTEIN"/>
    <property type="match status" value="1"/>
</dbReference>
<dbReference type="Proteomes" id="UP000199727">
    <property type="component" value="Unassembled WGS sequence"/>
</dbReference>
<dbReference type="OrthoDB" id="544608at2759"/>
<gene>
    <name evidence="1" type="ORF">C361_00716</name>
</gene>
<name>A0A854QPA3_CRYNE</name>
<dbReference type="PANTHER" id="PTHR34407">
    <property type="entry name" value="EXPRESSED PROTEIN"/>
    <property type="match status" value="1"/>
</dbReference>
<reference evidence="1 2" key="1">
    <citation type="submission" date="2017-06" db="EMBL/GenBank/DDBJ databases">
        <title>Global population genomics of the pathogenic fungus Cryptococcus neoformans var. grubii.</title>
        <authorList>
            <person name="Cuomo C."/>
            <person name="Litvintseva A."/>
            <person name="Chen Y."/>
            <person name="Young S."/>
            <person name="Zeng Q."/>
            <person name="Chapman S."/>
            <person name="Gujja S."/>
            <person name="Saif S."/>
            <person name="Birren B."/>
        </authorList>
    </citation>
    <scope>NUCLEOTIDE SEQUENCE [LARGE SCALE GENOMIC DNA]</scope>
    <source>
        <strain evidence="1 2">Tu259-1</strain>
    </source>
</reference>
<dbReference type="SUPFAM" id="SSF52266">
    <property type="entry name" value="SGNH hydrolase"/>
    <property type="match status" value="1"/>
</dbReference>
<accession>A0A854QPA3</accession>
<comment type="caution">
    <text evidence="1">The sequence shown here is derived from an EMBL/GenBank/DDBJ whole genome shotgun (WGS) entry which is preliminary data.</text>
</comment>
<organism evidence="1 2">
    <name type="scientific">Cryptococcus neoformans Tu259-1</name>
    <dbReference type="NCBI Taxonomy" id="1230072"/>
    <lineage>
        <taxon>Eukaryota</taxon>
        <taxon>Fungi</taxon>
        <taxon>Dikarya</taxon>
        <taxon>Basidiomycota</taxon>
        <taxon>Agaricomycotina</taxon>
        <taxon>Tremellomycetes</taxon>
        <taxon>Tremellales</taxon>
        <taxon>Cryptococcaceae</taxon>
        <taxon>Cryptococcus</taxon>
        <taxon>Cryptococcus neoformans species complex</taxon>
    </lineage>
</organism>
<proteinExistence type="predicted"/>